<dbReference type="GO" id="GO:0006952">
    <property type="term" value="P:defense response"/>
    <property type="evidence" value="ECO:0007669"/>
    <property type="project" value="UniProtKB-ARBA"/>
</dbReference>
<dbReference type="PANTHER" id="PTHR48059:SF30">
    <property type="entry name" value="OS06G0587000 PROTEIN"/>
    <property type="match status" value="1"/>
</dbReference>
<reference evidence="10" key="1">
    <citation type="submission" date="2019-11" db="EMBL/GenBank/DDBJ databases">
        <authorList>
            <person name="Liu Y."/>
            <person name="Hou J."/>
            <person name="Li T.-Q."/>
            <person name="Guan C.-H."/>
            <person name="Wu X."/>
            <person name="Wu H.-Z."/>
            <person name="Ling F."/>
            <person name="Zhang R."/>
            <person name="Shi X.-G."/>
            <person name="Ren J.-P."/>
            <person name="Chen E.-F."/>
            <person name="Sun J.-M."/>
        </authorList>
    </citation>
    <scope>NUCLEOTIDE SEQUENCE</scope>
    <source>
        <strain evidence="10">Adult_tree_wgs_1</strain>
        <tissue evidence="10">Leaves</tissue>
    </source>
</reference>
<keyword evidence="11" id="KW-1185">Reference proteome</keyword>
<dbReference type="FunFam" id="3.80.10.10:FF:000512">
    <property type="entry name" value="Leucine-rich repeat receptor-like serine/threonine-protein kinase BAM3"/>
    <property type="match status" value="1"/>
</dbReference>
<evidence type="ECO:0000256" key="1">
    <source>
        <dbReference type="ARBA" id="ARBA00004196"/>
    </source>
</evidence>
<dbReference type="InterPro" id="IPR001611">
    <property type="entry name" value="Leu-rich_rpt"/>
</dbReference>
<evidence type="ECO:0000256" key="4">
    <source>
        <dbReference type="ARBA" id="ARBA00022737"/>
    </source>
</evidence>
<dbReference type="EMBL" id="WJXA01000010">
    <property type="protein sequence ID" value="KAF7130400.1"/>
    <property type="molecule type" value="Genomic_DNA"/>
</dbReference>
<comment type="subcellular location">
    <subcellularLocation>
        <location evidence="1">Cell envelope</location>
    </subcellularLocation>
</comment>
<evidence type="ECO:0000256" key="6">
    <source>
        <dbReference type="ARBA" id="ARBA00023136"/>
    </source>
</evidence>
<evidence type="ECO:0000256" key="7">
    <source>
        <dbReference type="ARBA" id="ARBA00038043"/>
    </source>
</evidence>
<keyword evidence="6 8" id="KW-0472">Membrane</keyword>
<accession>A0A834GCH9</accession>
<keyword evidence="5 8" id="KW-1133">Transmembrane helix</keyword>
<evidence type="ECO:0000256" key="8">
    <source>
        <dbReference type="SAM" id="Phobius"/>
    </source>
</evidence>
<keyword evidence="2" id="KW-0433">Leucine-rich repeat</keyword>
<evidence type="ECO:0000256" key="5">
    <source>
        <dbReference type="ARBA" id="ARBA00022989"/>
    </source>
</evidence>
<dbReference type="InterPro" id="IPR032675">
    <property type="entry name" value="LRR_dom_sf"/>
</dbReference>
<dbReference type="InterPro" id="IPR003591">
    <property type="entry name" value="Leu-rich_rpt_typical-subtyp"/>
</dbReference>
<dbReference type="Gene3D" id="3.80.10.10">
    <property type="entry name" value="Ribonuclease Inhibitor"/>
    <property type="match status" value="2"/>
</dbReference>
<proteinExistence type="inferred from homology"/>
<dbReference type="Pfam" id="PF08263">
    <property type="entry name" value="LRRNT_2"/>
    <property type="match status" value="1"/>
</dbReference>
<dbReference type="InterPro" id="IPR013210">
    <property type="entry name" value="LRR_N_plant-typ"/>
</dbReference>
<dbReference type="InterPro" id="IPR051848">
    <property type="entry name" value="PGIP"/>
</dbReference>
<evidence type="ECO:0000313" key="10">
    <source>
        <dbReference type="EMBL" id="KAF7130400.1"/>
    </source>
</evidence>
<dbReference type="SUPFAM" id="SSF52058">
    <property type="entry name" value="L domain-like"/>
    <property type="match status" value="1"/>
</dbReference>
<evidence type="ECO:0000313" key="11">
    <source>
        <dbReference type="Proteomes" id="UP000626092"/>
    </source>
</evidence>
<dbReference type="SMART" id="SM00369">
    <property type="entry name" value="LRR_TYP"/>
    <property type="match status" value="5"/>
</dbReference>
<feature type="domain" description="Leucine-rich repeat-containing N-terminal plant-type" evidence="9">
    <location>
        <begin position="16"/>
        <end position="34"/>
    </location>
</feature>
<evidence type="ECO:0000259" key="9">
    <source>
        <dbReference type="Pfam" id="PF08263"/>
    </source>
</evidence>
<dbReference type="Proteomes" id="UP000626092">
    <property type="component" value="Unassembled WGS sequence"/>
</dbReference>
<keyword evidence="4" id="KW-0677">Repeat</keyword>
<dbReference type="PRINTS" id="PR00019">
    <property type="entry name" value="LEURICHRPT"/>
</dbReference>
<comment type="similarity">
    <text evidence="7">Belongs to the polygalacturonase-inhibiting protein family.</text>
</comment>
<evidence type="ECO:0000256" key="2">
    <source>
        <dbReference type="ARBA" id="ARBA00022614"/>
    </source>
</evidence>
<protein>
    <recommendedName>
        <fullName evidence="9">Leucine-rich repeat-containing N-terminal plant-type domain-containing protein</fullName>
    </recommendedName>
</protein>
<comment type="caution">
    <text evidence="10">The sequence shown here is derived from an EMBL/GenBank/DDBJ whole genome shotgun (WGS) entry which is preliminary data.</text>
</comment>
<dbReference type="PROSITE" id="PS51450">
    <property type="entry name" value="LRR"/>
    <property type="match status" value="1"/>
</dbReference>
<feature type="transmembrane region" description="Helical" evidence="8">
    <location>
        <begin position="253"/>
        <end position="271"/>
    </location>
</feature>
<dbReference type="AlphaFoldDB" id="A0A834GCH9"/>
<dbReference type="OrthoDB" id="4062651at2759"/>
<gene>
    <name evidence="10" type="ORF">RHSIM_Rhsim10G0034000</name>
</gene>
<name>A0A834GCH9_RHOSS</name>
<keyword evidence="3 8" id="KW-0812">Transmembrane</keyword>
<sequence length="272" mass="29555">MINLYYLLQNNTGQPPLPWNINRDTCSWKGVTCNSDNSSVTRFSLQFFSLSNPDFLPILCQINSLESIDLSDNHLSSIPSGFMTACENLRGLRELIFSRNRLSGSLPNFDGFLKLESLDLSHNSLSGTISLQLDGLTVDLFDNSLGGSIPESISSNLVRLRLGNNRLNATIPSSAFGSLLELTYLELKNNSLGGTIPPELGFCQNLEMLNLAFNQFTGALPAELAVVSVNTTGNTGLIEPTYPSPTQKMKKTLSGLLVAVIGLVLVPLLLFP</sequence>
<dbReference type="GO" id="GO:0051707">
    <property type="term" value="P:response to other organism"/>
    <property type="evidence" value="ECO:0007669"/>
    <property type="project" value="UniProtKB-ARBA"/>
</dbReference>
<dbReference type="Pfam" id="PF13855">
    <property type="entry name" value="LRR_8"/>
    <property type="match status" value="2"/>
</dbReference>
<dbReference type="PANTHER" id="PTHR48059">
    <property type="entry name" value="POLYGALACTURONASE INHIBITOR 1"/>
    <property type="match status" value="1"/>
</dbReference>
<evidence type="ECO:0000256" key="3">
    <source>
        <dbReference type="ARBA" id="ARBA00022692"/>
    </source>
</evidence>
<organism evidence="10 11">
    <name type="scientific">Rhododendron simsii</name>
    <name type="common">Sims's rhododendron</name>
    <dbReference type="NCBI Taxonomy" id="118357"/>
    <lineage>
        <taxon>Eukaryota</taxon>
        <taxon>Viridiplantae</taxon>
        <taxon>Streptophyta</taxon>
        <taxon>Embryophyta</taxon>
        <taxon>Tracheophyta</taxon>
        <taxon>Spermatophyta</taxon>
        <taxon>Magnoliopsida</taxon>
        <taxon>eudicotyledons</taxon>
        <taxon>Gunneridae</taxon>
        <taxon>Pentapetalae</taxon>
        <taxon>asterids</taxon>
        <taxon>Ericales</taxon>
        <taxon>Ericaceae</taxon>
        <taxon>Ericoideae</taxon>
        <taxon>Rhodoreae</taxon>
        <taxon>Rhododendron</taxon>
    </lineage>
</organism>